<evidence type="ECO:0000313" key="1">
    <source>
        <dbReference type="EMBL" id="GIY74143.1"/>
    </source>
</evidence>
<reference evidence="1 2" key="1">
    <citation type="submission" date="2021-06" db="EMBL/GenBank/DDBJ databases">
        <title>Caerostris extrusa draft genome.</title>
        <authorList>
            <person name="Kono N."/>
            <person name="Arakawa K."/>
        </authorList>
    </citation>
    <scope>NUCLEOTIDE SEQUENCE [LARGE SCALE GENOMIC DNA]</scope>
</reference>
<organism evidence="1 2">
    <name type="scientific">Caerostris extrusa</name>
    <name type="common">Bark spider</name>
    <name type="synonym">Caerostris bankana</name>
    <dbReference type="NCBI Taxonomy" id="172846"/>
    <lineage>
        <taxon>Eukaryota</taxon>
        <taxon>Metazoa</taxon>
        <taxon>Ecdysozoa</taxon>
        <taxon>Arthropoda</taxon>
        <taxon>Chelicerata</taxon>
        <taxon>Arachnida</taxon>
        <taxon>Araneae</taxon>
        <taxon>Araneomorphae</taxon>
        <taxon>Entelegynae</taxon>
        <taxon>Araneoidea</taxon>
        <taxon>Araneidae</taxon>
        <taxon>Caerostris</taxon>
    </lineage>
</organism>
<sequence>MRELLVGQFYIESEFQRFTLASSVPKKSESLGAGTPEAAELFIAARVRTESVVICTGQLNCRSGINWLGDFCRKMHFVRNQERLMKILADDLRGTARA</sequence>
<comment type="caution">
    <text evidence="1">The sequence shown here is derived from an EMBL/GenBank/DDBJ whole genome shotgun (WGS) entry which is preliminary data.</text>
</comment>
<dbReference type="EMBL" id="BPLR01015172">
    <property type="protein sequence ID" value="GIY74143.1"/>
    <property type="molecule type" value="Genomic_DNA"/>
</dbReference>
<evidence type="ECO:0000313" key="2">
    <source>
        <dbReference type="Proteomes" id="UP001054945"/>
    </source>
</evidence>
<name>A0AAV4VVV8_CAEEX</name>
<keyword evidence="2" id="KW-1185">Reference proteome</keyword>
<accession>A0AAV4VVV8</accession>
<gene>
    <name evidence="1" type="ORF">CEXT_504051</name>
</gene>
<proteinExistence type="predicted"/>
<protein>
    <submittedName>
        <fullName evidence="1">Uncharacterized protein</fullName>
    </submittedName>
</protein>
<dbReference type="AlphaFoldDB" id="A0AAV4VVV8"/>
<dbReference type="Proteomes" id="UP001054945">
    <property type="component" value="Unassembled WGS sequence"/>
</dbReference>